<dbReference type="InterPro" id="IPR000504">
    <property type="entry name" value="RRM_dom"/>
</dbReference>
<dbReference type="PROSITE" id="PS50102">
    <property type="entry name" value="RRM"/>
    <property type="match status" value="2"/>
</dbReference>
<reference evidence="7 8" key="1">
    <citation type="journal article" date="2023" name="Arcadia Sci">
        <title>De novo assembly of a long-read Amblyomma americanum tick genome.</title>
        <authorList>
            <person name="Chou S."/>
            <person name="Poskanzer K.E."/>
            <person name="Rollins M."/>
            <person name="Thuy-Boun P.S."/>
        </authorList>
    </citation>
    <scope>NUCLEOTIDE SEQUENCE [LARGE SCALE GENOMIC DNA]</scope>
    <source>
        <strain evidence="7">F_SG_1</strain>
        <tissue evidence="7">Salivary glands</tissue>
    </source>
</reference>
<evidence type="ECO:0000256" key="5">
    <source>
        <dbReference type="SAM" id="MobiDB-lite"/>
    </source>
</evidence>
<evidence type="ECO:0000256" key="4">
    <source>
        <dbReference type="SAM" id="Coils"/>
    </source>
</evidence>
<accession>A0AAQ4DM93</accession>
<organism evidence="7 8">
    <name type="scientific">Amblyomma americanum</name>
    <name type="common">Lone star tick</name>
    <dbReference type="NCBI Taxonomy" id="6943"/>
    <lineage>
        <taxon>Eukaryota</taxon>
        <taxon>Metazoa</taxon>
        <taxon>Ecdysozoa</taxon>
        <taxon>Arthropoda</taxon>
        <taxon>Chelicerata</taxon>
        <taxon>Arachnida</taxon>
        <taxon>Acari</taxon>
        <taxon>Parasitiformes</taxon>
        <taxon>Ixodida</taxon>
        <taxon>Ixodoidea</taxon>
        <taxon>Ixodidae</taxon>
        <taxon>Amblyomminae</taxon>
        <taxon>Amblyomma</taxon>
    </lineage>
</organism>
<dbReference type="SMART" id="SM00360">
    <property type="entry name" value="RRM"/>
    <property type="match status" value="2"/>
</dbReference>
<dbReference type="PANTHER" id="PTHR23189">
    <property type="entry name" value="RNA RECOGNITION MOTIF-CONTAINING"/>
    <property type="match status" value="1"/>
</dbReference>
<evidence type="ECO:0000259" key="6">
    <source>
        <dbReference type="PROSITE" id="PS50102"/>
    </source>
</evidence>
<dbReference type="InterPro" id="IPR012975">
    <property type="entry name" value="NOPS"/>
</dbReference>
<keyword evidence="1" id="KW-0677">Repeat</keyword>
<evidence type="ECO:0000313" key="8">
    <source>
        <dbReference type="Proteomes" id="UP001321473"/>
    </source>
</evidence>
<dbReference type="AlphaFoldDB" id="A0AAQ4DM93"/>
<dbReference type="GO" id="GO:0003723">
    <property type="term" value="F:RNA binding"/>
    <property type="evidence" value="ECO:0007669"/>
    <property type="project" value="UniProtKB-UniRule"/>
</dbReference>
<evidence type="ECO:0000313" key="7">
    <source>
        <dbReference type="EMBL" id="KAK8763583.1"/>
    </source>
</evidence>
<proteinExistence type="predicted"/>
<keyword evidence="8" id="KW-1185">Reference proteome</keyword>
<feature type="region of interest" description="Disordered" evidence="5">
    <location>
        <begin position="233"/>
        <end position="257"/>
    </location>
</feature>
<feature type="coiled-coil region" evidence="4">
    <location>
        <begin position="272"/>
        <end position="299"/>
    </location>
</feature>
<name>A0AAQ4DM93_AMBAM</name>
<dbReference type="EMBL" id="JARKHS020029204">
    <property type="protein sequence ID" value="KAK8763583.1"/>
    <property type="molecule type" value="Genomic_DNA"/>
</dbReference>
<dbReference type="FunFam" id="3.30.70.330:FF:000043">
    <property type="entry name" value="paraspeckle component 1 isoform X1"/>
    <property type="match status" value="1"/>
</dbReference>
<dbReference type="Gene3D" id="6.10.250.1170">
    <property type="match status" value="1"/>
</dbReference>
<dbReference type="InterPro" id="IPR012677">
    <property type="entry name" value="Nucleotide-bd_a/b_plait_sf"/>
</dbReference>
<sequence>MNMAPAQSAMGDRWGGAGESRGLPARDSPQPPKGRWERPRGPMAASDPVLEQLSYLRGPTTGLETRTAEPKKFTGRCRLFVGNLPSNFTEEQFRKLFENYGEVSEIFLNTSKGFGFVKLDTRQNAEAAKAALDFMPMQQKPLRVRFATHTAALKVKNFSQWVTNELLELAFSVFGDVERAVVIVDDRGRSVGEGIVEFSRKQAAQQALKRCSEECFILTSTPRPVVVEPLEQRDEDDGLPEMNFQPNNKQYQKEREAGPRLAEMGSFEYEFAMRWKKLYEDERARRDQLEQDILSCRRSLEDQVEALLYEHEANMLRE</sequence>
<dbReference type="Pfam" id="PF00076">
    <property type="entry name" value="RRM_1"/>
    <property type="match status" value="2"/>
</dbReference>
<feature type="domain" description="RRM" evidence="6">
    <location>
        <begin position="77"/>
        <end position="149"/>
    </location>
</feature>
<dbReference type="CDD" id="cd12333">
    <property type="entry name" value="RRM2_p54nrb_like"/>
    <property type="match status" value="1"/>
</dbReference>
<dbReference type="CDD" id="cd12931">
    <property type="entry name" value="eNOPS_SF"/>
    <property type="match status" value="1"/>
</dbReference>
<feature type="domain" description="RRM" evidence="6">
    <location>
        <begin position="151"/>
        <end position="232"/>
    </location>
</feature>
<feature type="non-terminal residue" evidence="7">
    <location>
        <position position="318"/>
    </location>
</feature>
<gene>
    <name evidence="7" type="ORF">V5799_033806</name>
</gene>
<dbReference type="CDD" id="cd12332">
    <property type="entry name" value="RRM1_p54nrb_like"/>
    <property type="match status" value="1"/>
</dbReference>
<keyword evidence="4" id="KW-0175">Coiled coil</keyword>
<protein>
    <recommendedName>
        <fullName evidence="6">RRM domain-containing protein</fullName>
    </recommendedName>
</protein>
<dbReference type="Pfam" id="PF08075">
    <property type="entry name" value="NOPS"/>
    <property type="match status" value="1"/>
</dbReference>
<comment type="caution">
    <text evidence="7">The sequence shown here is derived from an EMBL/GenBank/DDBJ whole genome shotgun (WGS) entry which is preliminary data.</text>
</comment>
<dbReference type="Proteomes" id="UP001321473">
    <property type="component" value="Unassembled WGS sequence"/>
</dbReference>
<dbReference type="InterPro" id="IPR035979">
    <property type="entry name" value="RBD_domain_sf"/>
</dbReference>
<dbReference type="SUPFAM" id="SSF54928">
    <property type="entry name" value="RNA-binding domain, RBD"/>
    <property type="match status" value="1"/>
</dbReference>
<keyword evidence="2 3" id="KW-0694">RNA-binding</keyword>
<evidence type="ECO:0000256" key="2">
    <source>
        <dbReference type="ARBA" id="ARBA00022884"/>
    </source>
</evidence>
<evidence type="ECO:0000256" key="1">
    <source>
        <dbReference type="ARBA" id="ARBA00022737"/>
    </source>
</evidence>
<evidence type="ECO:0000256" key="3">
    <source>
        <dbReference type="PROSITE-ProRule" id="PRU00176"/>
    </source>
</evidence>
<dbReference type="Gene3D" id="3.30.70.330">
    <property type="match status" value="2"/>
</dbReference>
<feature type="region of interest" description="Disordered" evidence="5">
    <location>
        <begin position="1"/>
        <end position="44"/>
    </location>
</feature>